<proteinExistence type="predicted"/>
<dbReference type="Proteomes" id="UP000397656">
    <property type="component" value="Plasmid pRK1-1"/>
</dbReference>
<dbReference type="InterPro" id="IPR036388">
    <property type="entry name" value="WH-like_DNA-bd_sf"/>
</dbReference>
<protein>
    <recommendedName>
        <fullName evidence="1">FtsK gamma domain-containing protein</fullName>
    </recommendedName>
</protein>
<dbReference type="RefSeq" id="WP_058698168.1">
    <property type="nucleotide sequence ID" value="NZ_CP062805.1"/>
</dbReference>
<dbReference type="Pfam" id="PF09397">
    <property type="entry name" value="FtsK_gamma"/>
    <property type="match status" value="1"/>
</dbReference>
<dbReference type="EMBL" id="CP062805">
    <property type="protein sequence ID" value="QOT81672.1"/>
    <property type="molecule type" value="Genomic_DNA"/>
</dbReference>
<dbReference type="GeneID" id="98406629"/>
<evidence type="ECO:0000313" key="2">
    <source>
        <dbReference type="EMBL" id="QOT81672.1"/>
    </source>
</evidence>
<dbReference type="AlphaFoldDB" id="A0A643FSC0"/>
<organism evidence="2 3">
    <name type="scientific">Cupriavidus basilensis</name>
    <dbReference type="NCBI Taxonomy" id="68895"/>
    <lineage>
        <taxon>Bacteria</taxon>
        <taxon>Pseudomonadati</taxon>
        <taxon>Pseudomonadota</taxon>
        <taxon>Betaproteobacteria</taxon>
        <taxon>Burkholderiales</taxon>
        <taxon>Burkholderiaceae</taxon>
        <taxon>Cupriavidus</taxon>
    </lineage>
</organism>
<evidence type="ECO:0000259" key="1">
    <source>
        <dbReference type="SMART" id="SM00843"/>
    </source>
</evidence>
<dbReference type="SMART" id="SM00843">
    <property type="entry name" value="Ftsk_gamma"/>
    <property type="match status" value="1"/>
</dbReference>
<accession>A0A643FSC0</accession>
<feature type="domain" description="FtsK gamma" evidence="1">
    <location>
        <begin position="6"/>
        <end position="55"/>
    </location>
</feature>
<dbReference type="InterPro" id="IPR018541">
    <property type="entry name" value="Ftsk_gamma"/>
</dbReference>
<dbReference type="Gene3D" id="1.10.10.10">
    <property type="entry name" value="Winged helix-like DNA-binding domain superfamily/Winged helix DNA-binding domain"/>
    <property type="match status" value="1"/>
</dbReference>
<keyword evidence="2" id="KW-0614">Plasmid</keyword>
<gene>
    <name evidence="2" type="ORF">F7R26_037290</name>
</gene>
<name>A0A643FSC0_9BURK</name>
<dbReference type="InterPro" id="IPR036390">
    <property type="entry name" value="WH_DNA-bd_sf"/>
</dbReference>
<sequence>MQAEHAAMDGELFHRAMELVHQHRAASVALIQRHLRIGWEAAEALLARMAAETMAVRKMQNGLYLYIHGPIGAELARLNGFAQEVLAALTEDCIDAAHLRASAIRYGLAEETTVSARCGDQCACATLFEFPVRCFRASGAALDSGEP</sequence>
<geneLocation type="plasmid" evidence="2 3">
    <name>pRK1-1</name>
</geneLocation>
<evidence type="ECO:0000313" key="3">
    <source>
        <dbReference type="Proteomes" id="UP000397656"/>
    </source>
</evidence>
<dbReference type="SUPFAM" id="SSF46785">
    <property type="entry name" value="Winged helix' DNA-binding domain"/>
    <property type="match status" value="1"/>
</dbReference>
<reference evidence="2 3" key="1">
    <citation type="submission" date="2020-10" db="EMBL/GenBank/DDBJ databases">
        <title>Complete genome sequence of Cupriavidus basilensis CCUG 49340T.</title>
        <authorList>
            <person name="Salva-Serra F."/>
            <person name="Donoso R.A."/>
            <person name="Cho K.H."/>
            <person name="Yoo J.A."/>
            <person name="Lee K."/>
            <person name="Yoon S.-H."/>
            <person name="Perez-Pantoja D."/>
            <person name="Moore E.R.B."/>
        </authorList>
    </citation>
    <scope>NUCLEOTIDE SEQUENCE [LARGE SCALE GENOMIC DNA]</scope>
    <source>
        <strain evidence="3">CCUG 49340</strain>
        <plasmid evidence="2 3">pRK1-1</plasmid>
    </source>
</reference>